<evidence type="ECO:0000313" key="2">
    <source>
        <dbReference type="EMBL" id="KAF4470566.1"/>
    </source>
</evidence>
<feature type="region of interest" description="Disordered" evidence="1">
    <location>
        <begin position="82"/>
        <end position="159"/>
    </location>
</feature>
<name>A0A8H4PHS6_9HYPO</name>
<dbReference type="Proteomes" id="UP000554235">
    <property type="component" value="Unassembled WGS sequence"/>
</dbReference>
<comment type="caution">
    <text evidence="2">The sequence shown here is derived from an EMBL/GenBank/DDBJ whole genome shotgun (WGS) entry which is preliminary data.</text>
</comment>
<evidence type="ECO:0000256" key="1">
    <source>
        <dbReference type="SAM" id="MobiDB-lite"/>
    </source>
</evidence>
<protein>
    <submittedName>
        <fullName evidence="2">Uncharacterized protein</fullName>
    </submittedName>
</protein>
<dbReference type="AlphaFoldDB" id="A0A8H4PHS6"/>
<keyword evidence="3" id="KW-1185">Reference proteome</keyword>
<feature type="compositionally biased region" description="Gly residues" evidence="1">
    <location>
        <begin position="229"/>
        <end position="263"/>
    </location>
</feature>
<accession>A0A8H4PHS6</accession>
<dbReference type="OrthoDB" id="4758395at2759"/>
<feature type="region of interest" description="Disordered" evidence="1">
    <location>
        <begin position="198"/>
        <end position="272"/>
    </location>
</feature>
<feature type="region of interest" description="Disordered" evidence="1">
    <location>
        <begin position="484"/>
        <end position="525"/>
    </location>
</feature>
<reference evidence="2 3" key="1">
    <citation type="submission" date="2020-01" db="EMBL/GenBank/DDBJ databases">
        <title>Identification and distribution of gene clusters putatively required for synthesis of sphingolipid metabolism inhibitors in phylogenetically diverse species of the filamentous fungus Fusarium.</title>
        <authorList>
            <person name="Kim H.-S."/>
            <person name="Busman M."/>
            <person name="Brown D.W."/>
            <person name="Divon H."/>
            <person name="Uhlig S."/>
            <person name="Proctor R.H."/>
        </authorList>
    </citation>
    <scope>NUCLEOTIDE SEQUENCE [LARGE SCALE GENOMIC DNA]</scope>
    <source>
        <strain evidence="2 3">NRRL 20459</strain>
    </source>
</reference>
<sequence length="661" mass="71071">MPRPTIRNGYEESLPLQFFLQFQTTGDRFLALSEDQWSTANHEQAASDHINKFQHQFQDPGVAGHCHERPFEELVARFQNHGPAEAKRHAASSVKVIHGSAPKPVHRSALITPPEPCPSLESDHSGSSDGRDASNASLAPGYASATPTAPKRPSRQPDPPIFAYIRQVLASDPSFAEGVISAVSQLPNDRRSLLFEPETECVDGSSSGPSKSSERPSKKRRRSGNNSNGSGGGGGDSPGGSGGAGGGTGDGDGAERGGSGGVDGTPSNKKRNKDKKRRWICPYCLAYPEIHEIAFFSHCSPGNMTEVHLWRSHLDKHHSPKAKNADPNAKGNARFYMDLEQLGAVIEKINSYKERPRQLAKWISYWKALFIDVWRIMFPKERFSHFREPVSPFHLDGDEIANLGQHLSQQAEMLVGPMYDARAEEAVKSKAIASRDDFRPTAEETKDIMSKAIAIVLLNSPAATGATQWLARASPQTLEAAVGQYGDDSEPRPKADVATPCGVPTGADDDGPATPSKSVTVPGTPELAATGPSAAQAALPVLPTVSVPLFPNGTRVDLSPINPDPSQTNNQVGQLTLPPTFYVAKTSPIPLPPLSMASVTDTPGTPASVPQPGTYHTQDTNWQPSVQLPLVPGISMQAIQEKPLSQEEWDLQHVGQALAEM</sequence>
<proteinExistence type="predicted"/>
<organism evidence="2 3">
    <name type="scientific">Fusarium albosuccineum</name>
    <dbReference type="NCBI Taxonomy" id="1237068"/>
    <lineage>
        <taxon>Eukaryota</taxon>
        <taxon>Fungi</taxon>
        <taxon>Dikarya</taxon>
        <taxon>Ascomycota</taxon>
        <taxon>Pezizomycotina</taxon>
        <taxon>Sordariomycetes</taxon>
        <taxon>Hypocreomycetidae</taxon>
        <taxon>Hypocreales</taxon>
        <taxon>Nectriaceae</taxon>
        <taxon>Fusarium</taxon>
        <taxon>Fusarium decemcellulare species complex</taxon>
    </lineage>
</organism>
<feature type="compositionally biased region" description="Basic and acidic residues" evidence="1">
    <location>
        <begin position="121"/>
        <end position="132"/>
    </location>
</feature>
<dbReference type="EMBL" id="JAADYS010000326">
    <property type="protein sequence ID" value="KAF4470566.1"/>
    <property type="molecule type" value="Genomic_DNA"/>
</dbReference>
<gene>
    <name evidence="2" type="ORF">FALBO_2532</name>
</gene>
<evidence type="ECO:0000313" key="3">
    <source>
        <dbReference type="Proteomes" id="UP000554235"/>
    </source>
</evidence>